<keyword evidence="6" id="KW-0012">Acyltransferase</keyword>
<comment type="subcellular location">
    <subcellularLocation>
        <location evidence="1">Secreted</location>
    </subcellularLocation>
</comment>
<evidence type="ECO:0000313" key="8">
    <source>
        <dbReference type="EMBL" id="MCV7170854.1"/>
    </source>
</evidence>
<dbReference type="Pfam" id="PF00756">
    <property type="entry name" value="Esterase"/>
    <property type="match status" value="1"/>
</dbReference>
<protein>
    <submittedName>
        <fullName evidence="8">Esterase family protein</fullName>
    </submittedName>
</protein>
<evidence type="ECO:0000256" key="5">
    <source>
        <dbReference type="ARBA" id="ARBA00022729"/>
    </source>
</evidence>
<evidence type="ECO:0000256" key="6">
    <source>
        <dbReference type="ARBA" id="ARBA00023315"/>
    </source>
</evidence>
<feature type="region of interest" description="Disordered" evidence="7">
    <location>
        <begin position="1"/>
        <end position="29"/>
    </location>
</feature>
<dbReference type="PANTHER" id="PTHR48098:SF1">
    <property type="entry name" value="DIACYLGLYCEROL ACYLTRANSFERASE_MYCOLYLTRANSFERASE AG85A"/>
    <property type="match status" value="1"/>
</dbReference>
<dbReference type="InterPro" id="IPR029058">
    <property type="entry name" value="AB_hydrolase_fold"/>
</dbReference>
<dbReference type="InterPro" id="IPR050583">
    <property type="entry name" value="Mycobacterial_A85_antigen"/>
</dbReference>
<proteinExistence type="inferred from homology"/>
<name>A0A9X2YPG2_9MYCO</name>
<dbReference type="AlphaFoldDB" id="A0A9X2YPG2"/>
<dbReference type="PANTHER" id="PTHR48098">
    <property type="entry name" value="ENTEROCHELIN ESTERASE-RELATED"/>
    <property type="match status" value="1"/>
</dbReference>
<evidence type="ECO:0000256" key="4">
    <source>
        <dbReference type="ARBA" id="ARBA00022679"/>
    </source>
</evidence>
<dbReference type="GO" id="GO:0035375">
    <property type="term" value="F:zymogen binding"/>
    <property type="evidence" value="ECO:0007669"/>
    <property type="project" value="UniProtKB-ARBA"/>
</dbReference>
<organism evidence="8 9">
    <name type="scientific">[Mycobacterium] manitobense</name>
    <dbReference type="NCBI Taxonomy" id="190147"/>
    <lineage>
        <taxon>Bacteria</taxon>
        <taxon>Bacillati</taxon>
        <taxon>Actinomycetota</taxon>
        <taxon>Actinomycetes</taxon>
        <taxon>Mycobacteriales</taxon>
        <taxon>Mycobacteriaceae</taxon>
        <taxon>Mycolicibacterium</taxon>
    </lineage>
</organism>
<sequence>MQAGVLHSPAHDRRSHGAGRSERTVGPLRRTPGAVAARAARRLLVALAALVVLPGLTQVAGVPQAAAFSREGLPVEYLDVYSTAMGRNVRVEFQGAGSGSRAVYLLDGLRAQDDYNGWDINTAAFEWFHGSGVSVVMPVGGQSSFYTDWYSPSTFNSQPYTYKWETFLTAELPQWLADNQQVSTTGNAVVGLSMSGSAALILSAYHPAQFRYAASLSGFLNPSAVFMQQAIRVAMLDAGGFNVDNMWGPPWDPAWKRNDPVVQADRIAANGTRLWVYCAPGGATPLDTGDPGQALSATSLEATAITSNKAFQQAYTAAGGRNATFQFPPAGNHAWGYWGAQLQALKPDLLATIGG</sequence>
<dbReference type="FunFam" id="3.40.50.1820:FF:000086">
    <property type="entry name" value="Diacylglycerol acyltransferase/mycolyltransferase Ag85C"/>
    <property type="match status" value="1"/>
</dbReference>
<accession>A0A9X2YPG2</accession>
<reference evidence="8" key="2">
    <citation type="journal article" date="2022" name="BMC Genomics">
        <title>Comparative genome analysis of mycobacteria focusing on tRNA and non-coding RNA.</title>
        <authorList>
            <person name="Behra P.R.K."/>
            <person name="Pettersson B.M.F."/>
            <person name="Ramesh M."/>
            <person name="Das S."/>
            <person name="Dasgupta S."/>
            <person name="Kirsebom L.A."/>
        </authorList>
    </citation>
    <scope>NUCLEOTIDE SEQUENCE</scope>
    <source>
        <strain evidence="8">DSM 44615</strain>
    </source>
</reference>
<keyword evidence="9" id="KW-1185">Reference proteome</keyword>
<keyword evidence="5" id="KW-0732">Signal</keyword>
<evidence type="ECO:0000256" key="3">
    <source>
        <dbReference type="ARBA" id="ARBA00022525"/>
    </source>
</evidence>
<reference evidence="8" key="1">
    <citation type="submission" date="2020-07" db="EMBL/GenBank/DDBJ databases">
        <authorList>
            <person name="Pettersson B.M.F."/>
            <person name="Behra P.R.K."/>
            <person name="Ramesh M."/>
            <person name="Das S."/>
            <person name="Dasgupta S."/>
            <person name="Kirsebom L.A."/>
        </authorList>
    </citation>
    <scope>NUCLEOTIDE SEQUENCE</scope>
    <source>
        <strain evidence="8">DSM 44615</strain>
    </source>
</reference>
<evidence type="ECO:0000313" key="9">
    <source>
        <dbReference type="Proteomes" id="UP001140293"/>
    </source>
</evidence>
<dbReference type="Proteomes" id="UP001140293">
    <property type="component" value="Unassembled WGS sequence"/>
</dbReference>
<comment type="caution">
    <text evidence="8">The sequence shown here is derived from an EMBL/GenBank/DDBJ whole genome shotgun (WGS) entry which is preliminary data.</text>
</comment>
<dbReference type="GO" id="GO:0016747">
    <property type="term" value="F:acyltransferase activity, transferring groups other than amino-acyl groups"/>
    <property type="evidence" value="ECO:0007669"/>
    <property type="project" value="TreeGrafter"/>
</dbReference>
<keyword evidence="3" id="KW-0964">Secreted</keyword>
<dbReference type="SUPFAM" id="SSF53474">
    <property type="entry name" value="alpha/beta-Hydrolases"/>
    <property type="match status" value="1"/>
</dbReference>
<keyword evidence="4" id="KW-0808">Transferase</keyword>
<evidence type="ECO:0000256" key="1">
    <source>
        <dbReference type="ARBA" id="ARBA00004613"/>
    </source>
</evidence>
<evidence type="ECO:0000256" key="7">
    <source>
        <dbReference type="SAM" id="MobiDB-lite"/>
    </source>
</evidence>
<evidence type="ECO:0000256" key="2">
    <source>
        <dbReference type="ARBA" id="ARBA00005874"/>
    </source>
</evidence>
<dbReference type="GO" id="GO:0005576">
    <property type="term" value="C:extracellular region"/>
    <property type="evidence" value="ECO:0007669"/>
    <property type="project" value="UniProtKB-SubCell"/>
</dbReference>
<gene>
    <name evidence="8" type="ORF">H7I41_13125</name>
</gene>
<dbReference type="EMBL" id="JACKSJ010000099">
    <property type="protein sequence ID" value="MCV7170854.1"/>
    <property type="molecule type" value="Genomic_DNA"/>
</dbReference>
<comment type="similarity">
    <text evidence="2">Belongs to the mycobacterial A85 antigen family.</text>
</comment>
<dbReference type="Gene3D" id="3.40.50.1820">
    <property type="entry name" value="alpha/beta hydrolase"/>
    <property type="match status" value="1"/>
</dbReference>
<dbReference type="InterPro" id="IPR000801">
    <property type="entry name" value="Esterase-like"/>
</dbReference>